<evidence type="ECO:0000259" key="2">
    <source>
        <dbReference type="Pfam" id="PF13505"/>
    </source>
</evidence>
<feature type="domain" description="Outer membrane protein beta-barrel" evidence="2">
    <location>
        <begin position="6"/>
        <end position="166"/>
    </location>
</feature>
<protein>
    <submittedName>
        <fullName evidence="3">Outer membrane protein</fullName>
    </submittedName>
</protein>
<evidence type="ECO:0000313" key="3">
    <source>
        <dbReference type="EMBL" id="WZC49060.1"/>
    </source>
</evidence>
<dbReference type="InterPro" id="IPR011250">
    <property type="entry name" value="OMP/PagP_B-barrel"/>
</dbReference>
<dbReference type="Gene3D" id="2.40.160.20">
    <property type="match status" value="1"/>
</dbReference>
<keyword evidence="4" id="KW-1185">Reference proteome</keyword>
<sequence length="166" mass="17468">MEAPITEDWSGFYIGAQLGAGEFVGVGGTEDLSAVGAHVGYMYDFGKFVLGGEFAYNRLDADLAVGTANEEYDTAVVKLRAGYDLGKIMPYVVAGSTEFDMSIDGTSADGAGPMVGIGIMYAVGDNFLLGAEYSSSRIEDFNVTTSTASGVDLDINVLSLRASYKF</sequence>
<evidence type="ECO:0000313" key="4">
    <source>
        <dbReference type="Proteomes" id="UP001440612"/>
    </source>
</evidence>
<keyword evidence="1" id="KW-0732">Signal</keyword>
<dbReference type="SUPFAM" id="SSF56925">
    <property type="entry name" value="OMPA-like"/>
    <property type="match status" value="1"/>
</dbReference>
<reference evidence="4" key="1">
    <citation type="submission" date="2024-04" db="EMBL/GenBank/DDBJ databases">
        <title>Phylogenomic analyses of a clade within the roseobacter group suggest taxonomic reassignments of species of the genera Aestuariivita, Citreicella, Loktanella, Nautella, Pelagibaca, Ruegeria, Thalassobius, Thiobacimonas and Tropicibacter, and the proposal o.</title>
        <authorList>
            <person name="Jeon C.O."/>
        </authorList>
    </citation>
    <scope>NUCLEOTIDE SEQUENCE [LARGE SCALE GENOMIC DNA]</scope>
    <source>
        <strain evidence="4">BS5-3</strain>
    </source>
</reference>
<dbReference type="Proteomes" id="UP001440612">
    <property type="component" value="Chromosome"/>
</dbReference>
<dbReference type="EMBL" id="CP150951">
    <property type="protein sequence ID" value="WZC49060.1"/>
    <property type="molecule type" value="Genomic_DNA"/>
</dbReference>
<evidence type="ECO:0000256" key="1">
    <source>
        <dbReference type="ARBA" id="ARBA00022729"/>
    </source>
</evidence>
<gene>
    <name evidence="3" type="ORF">AABB29_19895</name>
</gene>
<proteinExistence type="predicted"/>
<accession>A0ABZ2V525</accession>
<dbReference type="RefSeq" id="WP_341367172.1">
    <property type="nucleotide sequence ID" value="NZ_CP150951.2"/>
</dbReference>
<dbReference type="InterPro" id="IPR027385">
    <property type="entry name" value="Beta-barrel_OMP"/>
</dbReference>
<organism evidence="3 4">
    <name type="scientific">Yoonia phaeophyticola</name>
    <dbReference type="NCBI Taxonomy" id="3137369"/>
    <lineage>
        <taxon>Bacteria</taxon>
        <taxon>Pseudomonadati</taxon>
        <taxon>Pseudomonadota</taxon>
        <taxon>Alphaproteobacteria</taxon>
        <taxon>Rhodobacterales</taxon>
        <taxon>Paracoccaceae</taxon>
        <taxon>Yoonia</taxon>
    </lineage>
</organism>
<dbReference type="Pfam" id="PF13505">
    <property type="entry name" value="OMP_b-brl"/>
    <property type="match status" value="1"/>
</dbReference>
<name>A0ABZ2V525_9RHOB</name>